<dbReference type="Pfam" id="PF11250">
    <property type="entry name" value="FAF"/>
    <property type="match status" value="1"/>
</dbReference>
<keyword evidence="4" id="KW-1185">Reference proteome</keyword>
<dbReference type="Proteomes" id="UP001237642">
    <property type="component" value="Unassembled WGS sequence"/>
</dbReference>
<comment type="caution">
    <text evidence="3">The sequence shown here is derived from an EMBL/GenBank/DDBJ whole genome shotgun (WGS) entry which is preliminary data.</text>
</comment>
<dbReference type="InterPro" id="IPR046431">
    <property type="entry name" value="FAF_dom"/>
</dbReference>
<evidence type="ECO:0000256" key="1">
    <source>
        <dbReference type="SAM" id="MobiDB-lite"/>
    </source>
</evidence>
<evidence type="ECO:0000313" key="3">
    <source>
        <dbReference type="EMBL" id="KAK1354093.1"/>
    </source>
</evidence>
<feature type="domain" description="FAF" evidence="2">
    <location>
        <begin position="78"/>
        <end position="107"/>
    </location>
</feature>
<accession>A0AAD8LZE9</accession>
<reference evidence="3" key="1">
    <citation type="submission" date="2023-02" db="EMBL/GenBank/DDBJ databases">
        <title>Genome of toxic invasive species Heracleum sosnowskyi carries increased number of genes despite the absence of recent whole-genome duplications.</title>
        <authorList>
            <person name="Schelkunov M."/>
            <person name="Shtratnikova V."/>
            <person name="Makarenko M."/>
            <person name="Klepikova A."/>
            <person name="Omelchenko D."/>
            <person name="Novikova G."/>
            <person name="Obukhova E."/>
            <person name="Bogdanov V."/>
            <person name="Penin A."/>
            <person name="Logacheva M."/>
        </authorList>
    </citation>
    <scope>NUCLEOTIDE SEQUENCE</scope>
    <source>
        <strain evidence="3">Hsosn_3</strain>
        <tissue evidence="3">Leaf</tissue>
    </source>
</reference>
<evidence type="ECO:0000313" key="4">
    <source>
        <dbReference type="Proteomes" id="UP001237642"/>
    </source>
</evidence>
<dbReference type="AlphaFoldDB" id="A0AAD8LZE9"/>
<gene>
    <name evidence="3" type="ORF">POM88_047349</name>
</gene>
<reference evidence="3" key="2">
    <citation type="submission" date="2023-05" db="EMBL/GenBank/DDBJ databases">
        <authorList>
            <person name="Schelkunov M.I."/>
        </authorList>
    </citation>
    <scope>NUCLEOTIDE SEQUENCE</scope>
    <source>
        <strain evidence="3">Hsosn_3</strain>
        <tissue evidence="3">Leaf</tissue>
    </source>
</reference>
<protein>
    <recommendedName>
        <fullName evidence="2">FAF domain-containing protein</fullName>
    </recommendedName>
</protein>
<name>A0AAD8LZE9_9APIA</name>
<feature type="region of interest" description="Disordered" evidence="1">
    <location>
        <begin position="70"/>
        <end position="90"/>
    </location>
</feature>
<evidence type="ECO:0000259" key="2">
    <source>
        <dbReference type="Pfam" id="PF11250"/>
    </source>
</evidence>
<proteinExistence type="predicted"/>
<organism evidence="3 4">
    <name type="scientific">Heracleum sosnowskyi</name>
    <dbReference type="NCBI Taxonomy" id="360622"/>
    <lineage>
        <taxon>Eukaryota</taxon>
        <taxon>Viridiplantae</taxon>
        <taxon>Streptophyta</taxon>
        <taxon>Embryophyta</taxon>
        <taxon>Tracheophyta</taxon>
        <taxon>Spermatophyta</taxon>
        <taxon>Magnoliopsida</taxon>
        <taxon>eudicotyledons</taxon>
        <taxon>Gunneridae</taxon>
        <taxon>Pentapetalae</taxon>
        <taxon>asterids</taxon>
        <taxon>campanulids</taxon>
        <taxon>Apiales</taxon>
        <taxon>Apiaceae</taxon>
        <taxon>Apioideae</taxon>
        <taxon>apioid superclade</taxon>
        <taxon>Tordylieae</taxon>
        <taxon>Tordyliinae</taxon>
        <taxon>Heracleum</taxon>
    </lineage>
</organism>
<sequence length="136" mass="15537">MDYPYPTRDEDDDTTFIFRSNYLFSRRAKALFNGASRTTSDSVIRYRNNENIGGGNDVNEEVADKSTVKMSEKGVNVFPPPLTTLNENGRPEFTMQKIREEGRLRIIMIPNQFSEVVRSPEDGDGVKMEFSETRAD</sequence>
<dbReference type="EMBL" id="JAUIZM010000011">
    <property type="protein sequence ID" value="KAK1354093.1"/>
    <property type="molecule type" value="Genomic_DNA"/>
</dbReference>